<dbReference type="GO" id="GO:0005886">
    <property type="term" value="C:plasma membrane"/>
    <property type="evidence" value="ECO:0007669"/>
    <property type="project" value="TreeGrafter"/>
</dbReference>
<reference evidence="5" key="1">
    <citation type="submission" date="2025-08" db="UniProtKB">
        <authorList>
            <consortium name="Ensembl"/>
        </authorList>
    </citation>
    <scope>IDENTIFICATION</scope>
</reference>
<dbReference type="AlphaFoldDB" id="A0A8C9DCR7"/>
<evidence type="ECO:0000256" key="3">
    <source>
        <dbReference type="SAM" id="MobiDB-lite"/>
    </source>
</evidence>
<evidence type="ECO:0000256" key="1">
    <source>
        <dbReference type="ARBA" id="ARBA00022729"/>
    </source>
</evidence>
<dbReference type="InterPro" id="IPR007110">
    <property type="entry name" value="Ig-like_dom"/>
</dbReference>
<evidence type="ECO:0000256" key="2">
    <source>
        <dbReference type="ARBA" id="ARBA00022859"/>
    </source>
</evidence>
<dbReference type="InterPro" id="IPR013783">
    <property type="entry name" value="Ig-like_fold"/>
</dbReference>
<dbReference type="PANTHER" id="PTHR23268">
    <property type="entry name" value="T-CELL RECEPTOR BETA CHAIN"/>
    <property type="match status" value="1"/>
</dbReference>
<evidence type="ECO:0000313" key="6">
    <source>
        <dbReference type="Proteomes" id="UP000694414"/>
    </source>
</evidence>
<dbReference type="SMART" id="SM00409">
    <property type="entry name" value="IG"/>
    <property type="match status" value="1"/>
</dbReference>
<feature type="domain" description="Ig-like" evidence="4">
    <location>
        <begin position="35"/>
        <end position="135"/>
    </location>
</feature>
<dbReference type="SUPFAM" id="SSF48726">
    <property type="entry name" value="Immunoglobulin"/>
    <property type="match status" value="1"/>
</dbReference>
<dbReference type="InterPro" id="IPR003599">
    <property type="entry name" value="Ig_sub"/>
</dbReference>
<keyword evidence="1" id="KW-0732">Signal</keyword>
<evidence type="ECO:0000259" key="4">
    <source>
        <dbReference type="PROSITE" id="PS50835"/>
    </source>
</evidence>
<feature type="region of interest" description="Disordered" evidence="3">
    <location>
        <begin position="91"/>
        <end position="112"/>
    </location>
</feature>
<reference evidence="5" key="2">
    <citation type="submission" date="2025-09" db="UniProtKB">
        <authorList>
            <consortium name="Ensembl"/>
        </authorList>
    </citation>
    <scope>IDENTIFICATION</scope>
</reference>
<evidence type="ECO:0000313" key="5">
    <source>
        <dbReference type="Ensembl" id="ENSPSMP00000000006.1"/>
    </source>
</evidence>
<dbReference type="Pfam" id="PF07686">
    <property type="entry name" value="V-set"/>
    <property type="match status" value="1"/>
</dbReference>
<dbReference type="Ensembl" id="ENSPSMT00000000006.1">
    <property type="protein sequence ID" value="ENSPSMP00000000006.1"/>
    <property type="gene ID" value="ENSPSMG00000000006.1"/>
</dbReference>
<keyword evidence="6" id="KW-1185">Reference proteome</keyword>
<dbReference type="InterPro" id="IPR013106">
    <property type="entry name" value="Ig_V-set"/>
</dbReference>
<dbReference type="InterPro" id="IPR050413">
    <property type="entry name" value="TCR_beta_variable"/>
</dbReference>
<accession>A0A8C9DCR7</accession>
<sequence length="162" mass="17902">MIPSTARKVRQDPSNIGILLNAEKLFFFLTGHVGAMVMQNPRYQVTSVGKTVTLSCSQNMNHDTMYWYQQKLSQAPKLLFYYYDKEFNNETDTPDNFQPSRPNTSSSSLDIRSPGLGDSAVYLCASSKDTELQCSLLSVHKPLCAPVTSASPGTPSPLLTTI</sequence>
<dbReference type="Gene3D" id="2.60.40.10">
    <property type="entry name" value="Immunoglobulins"/>
    <property type="match status" value="1"/>
</dbReference>
<dbReference type="Proteomes" id="UP000694414">
    <property type="component" value="Unplaced"/>
</dbReference>
<dbReference type="InterPro" id="IPR036179">
    <property type="entry name" value="Ig-like_dom_sf"/>
</dbReference>
<dbReference type="GO" id="GO:0007166">
    <property type="term" value="P:cell surface receptor signaling pathway"/>
    <property type="evidence" value="ECO:0007669"/>
    <property type="project" value="TreeGrafter"/>
</dbReference>
<dbReference type="GeneTree" id="ENSGT00940000164102"/>
<proteinExistence type="predicted"/>
<dbReference type="PROSITE" id="PS50835">
    <property type="entry name" value="IG_LIKE"/>
    <property type="match status" value="1"/>
</dbReference>
<keyword evidence="2" id="KW-0391">Immunity</keyword>
<dbReference type="PANTHER" id="PTHR23268:SF13">
    <property type="entry name" value="IG-LIKE DOMAIN-CONTAINING PROTEIN"/>
    <property type="match status" value="1"/>
</dbReference>
<organism evidence="5 6">
    <name type="scientific">Prolemur simus</name>
    <name type="common">Greater bamboo lemur</name>
    <name type="synonym">Hapalemur simus</name>
    <dbReference type="NCBI Taxonomy" id="1328070"/>
    <lineage>
        <taxon>Eukaryota</taxon>
        <taxon>Metazoa</taxon>
        <taxon>Chordata</taxon>
        <taxon>Craniata</taxon>
        <taxon>Vertebrata</taxon>
        <taxon>Euteleostomi</taxon>
        <taxon>Mammalia</taxon>
        <taxon>Eutheria</taxon>
        <taxon>Euarchontoglires</taxon>
        <taxon>Primates</taxon>
        <taxon>Strepsirrhini</taxon>
        <taxon>Lemuriformes</taxon>
        <taxon>Lemuridae</taxon>
        <taxon>Prolemur</taxon>
    </lineage>
</organism>
<feature type="compositionally biased region" description="Polar residues" evidence="3">
    <location>
        <begin position="91"/>
        <end position="110"/>
    </location>
</feature>
<protein>
    <recommendedName>
        <fullName evidence="4">Ig-like domain-containing protein</fullName>
    </recommendedName>
</protein>
<name>A0A8C9DCR7_PROSS</name>
<dbReference type="GO" id="GO:0002376">
    <property type="term" value="P:immune system process"/>
    <property type="evidence" value="ECO:0007669"/>
    <property type="project" value="UniProtKB-KW"/>
</dbReference>